<sequence>MSRKRSLYNFLIGGLLLALLVGCGSGSDESPEVNFTRLDCPAVASHTSYTEPYFDVLTDPHAYRERYLATDLNAQDEAPEVNFETHRVVVLHAGVKSSSGHSIDVINIEDRGEKLQVNYREGEPQTCGADGALTYPYCFIAIEASDTPVEFSGEVVNSCD</sequence>
<protein>
    <submittedName>
        <fullName evidence="2">Protease complex subunit PrcB family protein</fullName>
    </submittedName>
</protein>
<dbReference type="GO" id="GO:0008233">
    <property type="term" value="F:peptidase activity"/>
    <property type="evidence" value="ECO:0007669"/>
    <property type="project" value="UniProtKB-KW"/>
</dbReference>
<dbReference type="GO" id="GO:0006508">
    <property type="term" value="P:proteolysis"/>
    <property type="evidence" value="ECO:0007669"/>
    <property type="project" value="UniProtKB-KW"/>
</dbReference>
<dbReference type="EMBL" id="JAMFTH010000001">
    <property type="protein sequence ID" value="MCP8899301.1"/>
    <property type="molecule type" value="Genomic_DNA"/>
</dbReference>
<keyword evidence="2" id="KW-0378">Hydrolase</keyword>
<dbReference type="InterPro" id="IPR025748">
    <property type="entry name" value="PrcB_C_dom"/>
</dbReference>
<evidence type="ECO:0000313" key="3">
    <source>
        <dbReference type="Proteomes" id="UP001139319"/>
    </source>
</evidence>
<evidence type="ECO:0000259" key="1">
    <source>
        <dbReference type="Pfam" id="PF14343"/>
    </source>
</evidence>
<comment type="caution">
    <text evidence="2">The sequence shown here is derived from an EMBL/GenBank/DDBJ whole genome shotgun (WGS) entry which is preliminary data.</text>
</comment>
<dbReference type="Proteomes" id="UP001139319">
    <property type="component" value="Unassembled WGS sequence"/>
</dbReference>
<reference evidence="2" key="2">
    <citation type="submission" date="2023-01" db="EMBL/GenBank/DDBJ databases">
        <title>Gilvimarinus xylanilyticus HB14 isolated from Caulerpa lentillifera aquaculture base in Hainan, China.</title>
        <authorList>
            <person name="Zhang Y.-J."/>
        </authorList>
    </citation>
    <scope>NUCLEOTIDE SEQUENCE</scope>
    <source>
        <strain evidence="2">HB14</strain>
    </source>
</reference>
<keyword evidence="2" id="KW-0645">Protease</keyword>
<evidence type="ECO:0000313" key="2">
    <source>
        <dbReference type="EMBL" id="MCP8899301.1"/>
    </source>
</evidence>
<keyword evidence="3" id="KW-1185">Reference proteome</keyword>
<dbReference type="Pfam" id="PF14343">
    <property type="entry name" value="PrcB_C"/>
    <property type="match status" value="1"/>
</dbReference>
<proteinExistence type="predicted"/>
<accession>A0A9X2I3F9</accession>
<dbReference type="PROSITE" id="PS51257">
    <property type="entry name" value="PROKAR_LIPOPROTEIN"/>
    <property type="match status" value="1"/>
</dbReference>
<organism evidence="2 3">
    <name type="scientific">Gilvimarinus xylanilyticus</name>
    <dbReference type="NCBI Taxonomy" id="2944139"/>
    <lineage>
        <taxon>Bacteria</taxon>
        <taxon>Pseudomonadati</taxon>
        <taxon>Pseudomonadota</taxon>
        <taxon>Gammaproteobacteria</taxon>
        <taxon>Cellvibrionales</taxon>
        <taxon>Cellvibrionaceae</taxon>
        <taxon>Gilvimarinus</taxon>
    </lineage>
</organism>
<dbReference type="AlphaFoldDB" id="A0A9X2I3F9"/>
<gene>
    <name evidence="2" type="ORF">M6D89_08345</name>
</gene>
<name>A0A9X2I3F9_9GAMM</name>
<dbReference type="RefSeq" id="WP_253967554.1">
    <property type="nucleotide sequence ID" value="NZ_JAMFTH010000001.1"/>
</dbReference>
<feature type="domain" description="PrcB C-terminal" evidence="1">
    <location>
        <begin position="88"/>
        <end position="143"/>
    </location>
</feature>
<reference evidence="2" key="1">
    <citation type="submission" date="2022-05" db="EMBL/GenBank/DDBJ databases">
        <authorList>
            <person name="Sun H.-N."/>
        </authorList>
    </citation>
    <scope>NUCLEOTIDE SEQUENCE</scope>
    <source>
        <strain evidence="2">HB14</strain>
    </source>
</reference>